<dbReference type="Proteomes" id="UP001230220">
    <property type="component" value="Unassembled WGS sequence"/>
</dbReference>
<evidence type="ECO:0000313" key="2">
    <source>
        <dbReference type="EMBL" id="MDQ0362797.1"/>
    </source>
</evidence>
<reference evidence="2 3" key="1">
    <citation type="submission" date="2023-07" db="EMBL/GenBank/DDBJ databases">
        <title>Genomic Encyclopedia of Type Strains, Phase IV (KMG-IV): sequencing the most valuable type-strain genomes for metagenomic binning, comparative biology and taxonomic classification.</title>
        <authorList>
            <person name="Goeker M."/>
        </authorList>
    </citation>
    <scope>NUCLEOTIDE SEQUENCE [LARGE SCALE GENOMIC DNA]</scope>
    <source>
        <strain evidence="2 3">DSM 16784</strain>
    </source>
</reference>
<dbReference type="InterPro" id="IPR036928">
    <property type="entry name" value="AS_sf"/>
</dbReference>
<gene>
    <name evidence="2" type="ORF">J2S15_003558</name>
</gene>
<dbReference type="InterPro" id="IPR000120">
    <property type="entry name" value="Amidase"/>
</dbReference>
<dbReference type="GO" id="GO:0050567">
    <property type="term" value="F:glutaminyl-tRNA synthase (glutamine-hydrolyzing) activity"/>
    <property type="evidence" value="ECO:0007669"/>
    <property type="project" value="UniProtKB-EC"/>
</dbReference>
<dbReference type="RefSeq" id="WP_307410831.1">
    <property type="nucleotide sequence ID" value="NZ_JAUSUR010000008.1"/>
</dbReference>
<name>A0ABU0E7D2_9FIRM</name>
<sequence length="471" mass="51447">MRIKDCNNRDISFIKEVDEKIHKSQDKLNAVVTFCNVDEQLKDYHVEDTALLKNVPVILKDNINTKGTRTTASSRILDNYVPVYDATIVKKLRDAGAVFMAKASMDELGMGGTNLNAYTGKVNNPWDLKRITGGSSGGSAALVAAGLAPLAIGTDTGDSVRKPAAYCGVIGLKPTYGRISRYGIIPYASSLDHVGLFTTNVEDAAIALEVLSGRDDHDMTSSNRPVENYKELLNSDLNGKTIGIIQNVQSAIQNEAITSSFDALVKKLEEKGAKVVSVEFDQDLMNTLLPTYYVISNAEATANHSNLDGIRFGMREEGDDLTSIMINSRTKGFSSEVRKRFVIGSYSLFVENQEKIFRKAQRVRRKIVEHLDEKLEQCDILLASAAGSIAPYPEDSFGDKLSATHLVAENHMLLGNFSGYPSITVPSDMVENMPIAVNLLGKAFDEVTVLSVAKAIEEICAQDDVCKEVCE</sequence>
<protein>
    <submittedName>
        <fullName evidence="2">Aspartyl-tRNA(Asn)/glutamyl-tRNA(Gln) amidotransferase subunit A</fullName>
        <ecNumber evidence="2">6.3.5.6</ecNumber>
        <ecNumber evidence="2">6.3.5.7</ecNumber>
    </submittedName>
</protein>
<dbReference type="EC" id="6.3.5.6" evidence="2"/>
<dbReference type="PANTHER" id="PTHR11895">
    <property type="entry name" value="TRANSAMIDASE"/>
    <property type="match status" value="1"/>
</dbReference>
<comment type="caution">
    <text evidence="2">The sequence shown here is derived from an EMBL/GenBank/DDBJ whole genome shotgun (WGS) entry which is preliminary data.</text>
</comment>
<dbReference type="PROSITE" id="PS00571">
    <property type="entry name" value="AMIDASES"/>
    <property type="match status" value="1"/>
</dbReference>
<proteinExistence type="predicted"/>
<dbReference type="EC" id="6.3.5.7" evidence="2"/>
<evidence type="ECO:0000313" key="3">
    <source>
        <dbReference type="Proteomes" id="UP001230220"/>
    </source>
</evidence>
<dbReference type="InterPro" id="IPR020556">
    <property type="entry name" value="Amidase_CS"/>
</dbReference>
<keyword evidence="2" id="KW-0436">Ligase</keyword>
<dbReference type="InterPro" id="IPR023631">
    <property type="entry name" value="Amidase_dom"/>
</dbReference>
<evidence type="ECO:0000259" key="1">
    <source>
        <dbReference type="Pfam" id="PF01425"/>
    </source>
</evidence>
<dbReference type="GO" id="GO:0050566">
    <property type="term" value="F:asparaginyl-tRNA synthase (glutamine-hydrolyzing) activity"/>
    <property type="evidence" value="ECO:0007669"/>
    <property type="project" value="UniProtKB-EC"/>
</dbReference>
<keyword evidence="3" id="KW-1185">Reference proteome</keyword>
<dbReference type="SUPFAM" id="SSF75304">
    <property type="entry name" value="Amidase signature (AS) enzymes"/>
    <property type="match status" value="1"/>
</dbReference>
<dbReference type="EMBL" id="JAUSUR010000008">
    <property type="protein sequence ID" value="MDQ0362797.1"/>
    <property type="molecule type" value="Genomic_DNA"/>
</dbReference>
<dbReference type="Pfam" id="PF01425">
    <property type="entry name" value="Amidase"/>
    <property type="match status" value="1"/>
</dbReference>
<dbReference type="PANTHER" id="PTHR11895:SF151">
    <property type="entry name" value="GLUTAMYL-TRNA(GLN) AMIDOTRANSFERASE SUBUNIT A"/>
    <property type="match status" value="1"/>
</dbReference>
<accession>A0ABU0E7D2</accession>
<organism evidence="2 3">
    <name type="scientific">Breznakia pachnodae</name>
    <dbReference type="NCBI Taxonomy" id="265178"/>
    <lineage>
        <taxon>Bacteria</taxon>
        <taxon>Bacillati</taxon>
        <taxon>Bacillota</taxon>
        <taxon>Erysipelotrichia</taxon>
        <taxon>Erysipelotrichales</taxon>
        <taxon>Erysipelotrichaceae</taxon>
        <taxon>Breznakia</taxon>
    </lineage>
</organism>
<dbReference type="Gene3D" id="3.90.1300.10">
    <property type="entry name" value="Amidase signature (AS) domain"/>
    <property type="match status" value="1"/>
</dbReference>
<feature type="domain" description="Amidase" evidence="1">
    <location>
        <begin position="19"/>
        <end position="450"/>
    </location>
</feature>